<evidence type="ECO:0000313" key="2">
    <source>
        <dbReference type="EMBL" id="KAA0014669.1"/>
    </source>
</evidence>
<keyword evidence="1" id="KW-0812">Transmembrane</keyword>
<name>A0A7V7G398_9GAMM</name>
<evidence type="ECO:0000256" key="1">
    <source>
        <dbReference type="SAM" id="Phobius"/>
    </source>
</evidence>
<evidence type="ECO:0008006" key="4">
    <source>
        <dbReference type="Google" id="ProtNLM"/>
    </source>
</evidence>
<organism evidence="2 3">
    <name type="scientific">Billgrantia pellis</name>
    <dbReference type="NCBI Taxonomy" id="2606936"/>
    <lineage>
        <taxon>Bacteria</taxon>
        <taxon>Pseudomonadati</taxon>
        <taxon>Pseudomonadota</taxon>
        <taxon>Gammaproteobacteria</taxon>
        <taxon>Oceanospirillales</taxon>
        <taxon>Halomonadaceae</taxon>
        <taxon>Billgrantia</taxon>
    </lineage>
</organism>
<gene>
    <name evidence="2" type="ORF">F0A17_03240</name>
</gene>
<feature type="transmembrane region" description="Helical" evidence="1">
    <location>
        <begin position="94"/>
        <end position="117"/>
    </location>
</feature>
<dbReference type="EMBL" id="VTPY01000001">
    <property type="protein sequence ID" value="KAA0014669.1"/>
    <property type="molecule type" value="Genomic_DNA"/>
</dbReference>
<reference evidence="2 3" key="1">
    <citation type="submission" date="2019-08" db="EMBL/GenBank/DDBJ databases">
        <title>Bioinformatics analysis of the strain L3 and L5.</title>
        <authorList>
            <person name="Li X."/>
        </authorList>
    </citation>
    <scope>NUCLEOTIDE SEQUENCE [LARGE SCALE GENOMIC DNA]</scope>
    <source>
        <strain evidence="2 3">L5</strain>
    </source>
</reference>
<dbReference type="Proteomes" id="UP000486760">
    <property type="component" value="Unassembled WGS sequence"/>
</dbReference>
<dbReference type="AlphaFoldDB" id="A0A7V7G398"/>
<sequence length="124" mass="13682">MRAKPAAERLSLLLGLMVLMLATLPRYVAGGHDNRLTLILIALAVVAVVALTHWRMLEGSERARLPLLLKRLLVSLVVGTALMGGWHALFTAWISWQLLIAHGATLGLLLHALWLWWRPLGVGQ</sequence>
<evidence type="ECO:0000313" key="3">
    <source>
        <dbReference type="Proteomes" id="UP000486760"/>
    </source>
</evidence>
<feature type="transmembrane region" description="Helical" evidence="1">
    <location>
        <begin position="36"/>
        <end position="56"/>
    </location>
</feature>
<keyword evidence="1" id="KW-0472">Membrane</keyword>
<feature type="transmembrane region" description="Helical" evidence="1">
    <location>
        <begin position="68"/>
        <end position="88"/>
    </location>
</feature>
<keyword evidence="3" id="KW-1185">Reference proteome</keyword>
<proteinExistence type="predicted"/>
<keyword evidence="1" id="KW-1133">Transmembrane helix</keyword>
<dbReference type="RefSeq" id="WP_149326876.1">
    <property type="nucleotide sequence ID" value="NZ_VTPY01000001.1"/>
</dbReference>
<comment type="caution">
    <text evidence="2">The sequence shown here is derived from an EMBL/GenBank/DDBJ whole genome shotgun (WGS) entry which is preliminary data.</text>
</comment>
<protein>
    <recommendedName>
        <fullName evidence="4">Transmembrane protein</fullName>
    </recommendedName>
</protein>
<accession>A0A7V7G398</accession>